<name>A0A2I0JRW6_PUNGR</name>
<feature type="compositionally biased region" description="Basic and acidic residues" evidence="1">
    <location>
        <begin position="61"/>
        <end position="70"/>
    </location>
</feature>
<comment type="caution">
    <text evidence="2">The sequence shown here is derived from an EMBL/GenBank/DDBJ whole genome shotgun (WGS) entry which is preliminary data.</text>
</comment>
<protein>
    <submittedName>
        <fullName evidence="2">Uncharacterized protein</fullName>
    </submittedName>
</protein>
<evidence type="ECO:0000256" key="1">
    <source>
        <dbReference type="SAM" id="MobiDB-lite"/>
    </source>
</evidence>
<dbReference type="AlphaFoldDB" id="A0A2I0JRW6"/>
<feature type="region of interest" description="Disordered" evidence="1">
    <location>
        <begin position="32"/>
        <end position="88"/>
    </location>
</feature>
<proteinExistence type="predicted"/>
<organism evidence="2 3">
    <name type="scientific">Punica granatum</name>
    <name type="common">Pomegranate</name>
    <dbReference type="NCBI Taxonomy" id="22663"/>
    <lineage>
        <taxon>Eukaryota</taxon>
        <taxon>Viridiplantae</taxon>
        <taxon>Streptophyta</taxon>
        <taxon>Embryophyta</taxon>
        <taxon>Tracheophyta</taxon>
        <taxon>Spermatophyta</taxon>
        <taxon>Magnoliopsida</taxon>
        <taxon>eudicotyledons</taxon>
        <taxon>Gunneridae</taxon>
        <taxon>Pentapetalae</taxon>
        <taxon>rosids</taxon>
        <taxon>malvids</taxon>
        <taxon>Myrtales</taxon>
        <taxon>Lythraceae</taxon>
        <taxon>Punica</taxon>
    </lineage>
</organism>
<keyword evidence="3" id="KW-1185">Reference proteome</keyword>
<dbReference type="Proteomes" id="UP000233551">
    <property type="component" value="Unassembled WGS sequence"/>
</dbReference>
<sequence>MWNCKIPSWCQSDQSHFREHFGGILLKPGHPRTLTDAFSNKAPEGPGPRTGKRHPGTGLHTSKDHQDHGTSFRPPFGVRLDLPSDSRPEKKAIFKRDLALGTHSVES</sequence>
<evidence type="ECO:0000313" key="2">
    <source>
        <dbReference type="EMBL" id="PKI59045.1"/>
    </source>
</evidence>
<evidence type="ECO:0000313" key="3">
    <source>
        <dbReference type="Proteomes" id="UP000233551"/>
    </source>
</evidence>
<accession>A0A2I0JRW6</accession>
<reference evidence="2 3" key="1">
    <citation type="submission" date="2017-11" db="EMBL/GenBank/DDBJ databases">
        <title>De-novo sequencing of pomegranate (Punica granatum L.) genome.</title>
        <authorList>
            <person name="Akparov Z."/>
            <person name="Amiraslanov A."/>
            <person name="Hajiyeva S."/>
            <person name="Abbasov M."/>
            <person name="Kaur K."/>
            <person name="Hamwieh A."/>
            <person name="Solovyev V."/>
            <person name="Salamov A."/>
            <person name="Braich B."/>
            <person name="Kosarev P."/>
            <person name="Mahmoud A."/>
            <person name="Hajiyev E."/>
            <person name="Babayeva S."/>
            <person name="Izzatullayeva V."/>
            <person name="Mammadov A."/>
            <person name="Mammadov A."/>
            <person name="Sharifova S."/>
            <person name="Ojaghi J."/>
            <person name="Eynullazada K."/>
            <person name="Bayramov B."/>
            <person name="Abdulazimova A."/>
            <person name="Shahmuradov I."/>
        </authorList>
    </citation>
    <scope>NUCLEOTIDE SEQUENCE [LARGE SCALE GENOMIC DNA]</scope>
    <source>
        <strain evidence="3">cv. AG2017</strain>
        <tissue evidence="2">Leaf</tissue>
    </source>
</reference>
<gene>
    <name evidence="2" type="ORF">CRG98_020561</name>
</gene>
<dbReference type="EMBL" id="PGOL01001330">
    <property type="protein sequence ID" value="PKI59045.1"/>
    <property type="molecule type" value="Genomic_DNA"/>
</dbReference>